<feature type="domain" description="Glycosyl transferase family 1" evidence="13">
    <location>
        <begin position="212"/>
        <end position="399"/>
    </location>
</feature>
<reference evidence="15 16" key="1">
    <citation type="submission" date="2018-06" db="EMBL/GenBank/DDBJ databases">
        <title>Comparative genomics reveals the genomic features of Rhizophagus irregularis, R. cerebriforme, R. diaphanum and Gigaspora rosea, and their symbiotic lifestyle signature.</title>
        <authorList>
            <person name="Morin E."/>
            <person name="San Clemente H."/>
            <person name="Chen E.C.H."/>
            <person name="De La Providencia I."/>
            <person name="Hainaut M."/>
            <person name="Kuo A."/>
            <person name="Kohler A."/>
            <person name="Murat C."/>
            <person name="Tang N."/>
            <person name="Roy S."/>
            <person name="Loubradou J."/>
            <person name="Henrissat B."/>
            <person name="Grigoriev I.V."/>
            <person name="Corradi N."/>
            <person name="Roux C."/>
            <person name="Martin F.M."/>
        </authorList>
    </citation>
    <scope>NUCLEOTIDE SEQUENCE [LARGE SCALE GENOMIC DNA]</scope>
    <source>
        <strain evidence="15 16">DAOM 194757</strain>
    </source>
</reference>
<organism evidence="15 16">
    <name type="scientific">Gigaspora rosea</name>
    <dbReference type="NCBI Taxonomy" id="44941"/>
    <lineage>
        <taxon>Eukaryota</taxon>
        <taxon>Fungi</taxon>
        <taxon>Fungi incertae sedis</taxon>
        <taxon>Mucoromycota</taxon>
        <taxon>Glomeromycotina</taxon>
        <taxon>Glomeromycetes</taxon>
        <taxon>Diversisporales</taxon>
        <taxon>Gigasporaceae</taxon>
        <taxon>Gigaspora</taxon>
    </lineage>
</organism>
<dbReference type="InterPro" id="IPR001296">
    <property type="entry name" value="Glyco_trans_1"/>
</dbReference>
<evidence type="ECO:0000256" key="11">
    <source>
        <dbReference type="ARBA" id="ARBA00045104"/>
    </source>
</evidence>
<evidence type="ECO:0000256" key="6">
    <source>
        <dbReference type="ARBA" id="ARBA00022692"/>
    </source>
</evidence>
<evidence type="ECO:0000256" key="9">
    <source>
        <dbReference type="ARBA" id="ARBA00023136"/>
    </source>
</evidence>
<protein>
    <recommendedName>
        <fullName evidence="12">Alpha-1,3/1,6-mannosyltransferase ALG2</fullName>
        <ecNumber evidence="12">2.4.1.132</ecNumber>
        <ecNumber evidence="12">2.4.1.257</ecNumber>
    </recommendedName>
    <alternativeName>
        <fullName evidence="12">GDP-Man:Man(1)GlcNAc(2)-PP-Dol alpha-1,3-mannosyltransferase</fullName>
    </alternativeName>
</protein>
<evidence type="ECO:0000256" key="4">
    <source>
        <dbReference type="ARBA" id="ARBA00022676"/>
    </source>
</evidence>
<evidence type="ECO:0000256" key="5">
    <source>
        <dbReference type="ARBA" id="ARBA00022679"/>
    </source>
</evidence>
<evidence type="ECO:0000259" key="14">
    <source>
        <dbReference type="Pfam" id="PF13439"/>
    </source>
</evidence>
<keyword evidence="4 12" id="KW-0328">Glycosyltransferase</keyword>
<dbReference type="InterPro" id="IPR028098">
    <property type="entry name" value="Glyco_trans_4-like_N"/>
</dbReference>
<dbReference type="OrthoDB" id="448893at2759"/>
<comment type="catalytic activity">
    <reaction evidence="11 12">
        <text>an alpha-D-Man-(1-&gt;3)-beta-D-Man-(1-&gt;4)-beta-D-GlcNAc-(1-&gt;4)-alpha-D-GlcNAc-diphospho-di-trans,poly-cis-dolichol + GDP-alpha-D-mannose = an alpha-D-Man-(1-&gt;3)-[alpha-D-Man-(1-&gt;6)]-beta-D-Man-(1-&gt;4)-beta-D-GlcNAc-(1-&gt;4)-alpha-D-GlcNAc-diphospho-di-trans,poly-cis-dolichol + GDP + H(+)</text>
        <dbReference type="Rhea" id="RHEA:29519"/>
        <dbReference type="Rhea" id="RHEA-COMP:19513"/>
        <dbReference type="Rhea" id="RHEA-COMP:19515"/>
        <dbReference type="ChEBI" id="CHEBI:15378"/>
        <dbReference type="ChEBI" id="CHEBI:57527"/>
        <dbReference type="ChEBI" id="CHEBI:58189"/>
        <dbReference type="ChEBI" id="CHEBI:132510"/>
        <dbReference type="ChEBI" id="CHEBI:132511"/>
        <dbReference type="EC" id="2.4.1.257"/>
    </reaction>
    <physiologicalReaction direction="left-to-right" evidence="11 12">
        <dbReference type="Rhea" id="RHEA:29520"/>
    </physiologicalReaction>
</comment>
<feature type="domain" description="Glycosyltransferase subfamily 4-like N-terminal" evidence="14">
    <location>
        <begin position="17"/>
        <end position="193"/>
    </location>
</feature>
<dbReference type="AlphaFoldDB" id="A0A397VZT8"/>
<dbReference type="Pfam" id="PF13439">
    <property type="entry name" value="Glyco_transf_4"/>
    <property type="match status" value="1"/>
</dbReference>
<evidence type="ECO:0000256" key="3">
    <source>
        <dbReference type="ARBA" id="ARBA00004922"/>
    </source>
</evidence>
<evidence type="ECO:0000256" key="12">
    <source>
        <dbReference type="RuleBase" id="RU367136"/>
    </source>
</evidence>
<keyword evidence="6 12" id="KW-0812">Transmembrane</keyword>
<evidence type="ECO:0000259" key="13">
    <source>
        <dbReference type="Pfam" id="PF00534"/>
    </source>
</evidence>
<comment type="pathway">
    <text evidence="3 12">Protein modification; protein glycosylation.</text>
</comment>
<dbReference type="UniPathway" id="UPA00378"/>
<evidence type="ECO:0000256" key="10">
    <source>
        <dbReference type="ARBA" id="ARBA00045103"/>
    </source>
</evidence>
<gene>
    <name evidence="15" type="ORF">C2G38_1996277</name>
</gene>
<evidence type="ECO:0000313" key="15">
    <source>
        <dbReference type="EMBL" id="RIB28024.1"/>
    </source>
</evidence>
<dbReference type="GO" id="GO:0004378">
    <property type="term" value="F:GDP-Man:Man(1)GlcNAc(2)-PP-Dol alpha-1,3-mannosyltransferase activity"/>
    <property type="evidence" value="ECO:0007669"/>
    <property type="project" value="UniProtKB-UniRule"/>
</dbReference>
<dbReference type="PANTHER" id="PTHR45918">
    <property type="entry name" value="ALPHA-1,3/1,6-MANNOSYLTRANSFERASE ALG2"/>
    <property type="match status" value="1"/>
</dbReference>
<comment type="caution">
    <text evidence="15">The sequence shown here is derived from an EMBL/GenBank/DDBJ whole genome shotgun (WGS) entry which is preliminary data.</text>
</comment>
<proteinExistence type="inferred from homology"/>
<dbReference type="Pfam" id="PF00534">
    <property type="entry name" value="Glycos_transf_1"/>
    <property type="match status" value="1"/>
</dbReference>
<dbReference type="STRING" id="44941.A0A397VZT8"/>
<dbReference type="PANTHER" id="PTHR45918:SF1">
    <property type="entry name" value="ALPHA-1,3_1,6-MANNOSYLTRANSFERASE ALG2"/>
    <property type="match status" value="1"/>
</dbReference>
<dbReference type="EMBL" id="QKWP01000080">
    <property type="protein sequence ID" value="RIB28024.1"/>
    <property type="molecule type" value="Genomic_DNA"/>
</dbReference>
<comment type="similarity">
    <text evidence="12">Belongs to the glycosyltransferase group 1 family.</text>
</comment>
<dbReference type="InterPro" id="IPR027054">
    <property type="entry name" value="ALG2"/>
</dbReference>
<comment type="catalytic activity">
    <reaction evidence="10 12">
        <text>a beta-D-Man-(1-&gt;4)-beta-D-GlcNAc-(1-&gt;4)-alpha-D-GlcNAc-diphospho-di-trans,poly-cis-dolichol + GDP-alpha-D-mannose = an alpha-D-Man-(1-&gt;3)-beta-D-Man-(1-&gt;4)-beta-D-GlcNAc-(1-&gt;4)-alpha-D-GlcNAc-diphospho-di-trans,poly-cis-dolichol + GDP + H(+)</text>
        <dbReference type="Rhea" id="RHEA:29515"/>
        <dbReference type="Rhea" id="RHEA-COMP:19511"/>
        <dbReference type="Rhea" id="RHEA-COMP:19513"/>
        <dbReference type="ChEBI" id="CHEBI:15378"/>
        <dbReference type="ChEBI" id="CHEBI:57527"/>
        <dbReference type="ChEBI" id="CHEBI:58189"/>
        <dbReference type="ChEBI" id="CHEBI:58472"/>
        <dbReference type="ChEBI" id="CHEBI:132510"/>
        <dbReference type="EC" id="2.4.1.132"/>
    </reaction>
    <physiologicalReaction direction="left-to-right" evidence="10 12">
        <dbReference type="Rhea" id="RHEA:29516"/>
    </physiologicalReaction>
</comment>
<dbReference type="EC" id="2.4.1.132" evidence="12"/>
<evidence type="ECO:0000256" key="2">
    <source>
        <dbReference type="ARBA" id="ARBA00004586"/>
    </source>
</evidence>
<keyword evidence="7 12" id="KW-0256">Endoplasmic reticulum</keyword>
<comment type="subcellular location">
    <subcellularLocation>
        <location evidence="2 12">Endoplasmic reticulum membrane</location>
    </subcellularLocation>
</comment>
<name>A0A397VZT8_9GLOM</name>
<feature type="transmembrane region" description="Helical" evidence="12">
    <location>
        <begin position="435"/>
        <end position="453"/>
    </location>
</feature>
<dbReference type="Proteomes" id="UP000266673">
    <property type="component" value="Unassembled WGS sequence"/>
</dbReference>
<keyword evidence="8 12" id="KW-1133">Transmembrane helix</keyword>
<keyword evidence="9 12" id="KW-0472">Membrane</keyword>
<dbReference type="CDD" id="cd03805">
    <property type="entry name" value="GT4_ALG2-like"/>
    <property type="match status" value="1"/>
</dbReference>
<evidence type="ECO:0000256" key="1">
    <source>
        <dbReference type="ARBA" id="ARBA00003142"/>
    </source>
</evidence>
<evidence type="ECO:0000256" key="7">
    <source>
        <dbReference type="ARBA" id="ARBA00022824"/>
    </source>
</evidence>
<dbReference type="SUPFAM" id="SSF53756">
    <property type="entry name" value="UDP-Glycosyltransferase/glycogen phosphorylase"/>
    <property type="match status" value="1"/>
</dbReference>
<keyword evidence="16" id="KW-1185">Reference proteome</keyword>
<evidence type="ECO:0000313" key="16">
    <source>
        <dbReference type="Proteomes" id="UP000266673"/>
    </source>
</evidence>
<sequence>MSSKTLKVAFVHPDLGIGGAERLVVDAAVGLKAKGHKVVIYTSHHDREHCFKETKDGSLEIRVRGNSIIPRTFFGSFYIICAILRQLHLTVSLILRDKGHFDVIFVDQLSTSIPLLKLTGAKILFYCHFPDKLLTKRESILKKIYRYPIDLLEELTTGMANCLVVNSNFTSNVFRESFPHIRKIPQVLYPGIHFEGYDKKVDVDDIHVKILESSKMTILSINRFERKKNIVLAIRAFAMLRDDNMISKEQFFNMRLIIAGGYDHRVQENVEHHKELDRVALRSELETFTIMPGSTEYPPESVQVIFLCSFNEAQRTYLLSKSLCLLYTPSNEHFGIVPIEAMYARLPVIACKSGGPKETILNGITGVLCPPTPLEFSEAIAGFISGGHDREVMGEHGREHAQKNFSLTTFVNSLELILTMLVQDSSRPKSLQSPLIWFSTAITLFMLLIYQYSR</sequence>
<dbReference type="EC" id="2.4.1.257" evidence="12"/>
<comment type="function">
    <text evidence="1 12">Mannosylates Man(2)GlcNAc(2)-dolichol diphosphate and Man(1)GlcNAc(2)-dolichol diphosphate to form Man(3)GlcNAc(2)-dolichol diphosphate.</text>
</comment>
<dbReference type="GO" id="GO:0102704">
    <property type="term" value="F:GDP-Man:Man(2)GlcNAc(2)-PP-Dol alpha-1,6-mannosyltransferase activity"/>
    <property type="evidence" value="ECO:0007669"/>
    <property type="project" value="UniProtKB-UniRule"/>
</dbReference>
<accession>A0A397VZT8</accession>
<dbReference type="Gene3D" id="3.40.50.2000">
    <property type="entry name" value="Glycogen Phosphorylase B"/>
    <property type="match status" value="2"/>
</dbReference>
<keyword evidence="5 12" id="KW-0808">Transferase</keyword>
<evidence type="ECO:0000256" key="8">
    <source>
        <dbReference type="ARBA" id="ARBA00022989"/>
    </source>
</evidence>
<dbReference type="GO" id="GO:0005789">
    <property type="term" value="C:endoplasmic reticulum membrane"/>
    <property type="evidence" value="ECO:0007669"/>
    <property type="project" value="UniProtKB-SubCell"/>
</dbReference>